<evidence type="ECO:0000256" key="1">
    <source>
        <dbReference type="ARBA" id="ARBA00001273"/>
    </source>
</evidence>
<evidence type="ECO:0000256" key="3">
    <source>
        <dbReference type="ARBA" id="ARBA00013093"/>
    </source>
</evidence>
<dbReference type="SUPFAM" id="SSF56655">
    <property type="entry name" value="Carbohydrate phosphatase"/>
    <property type="match status" value="1"/>
</dbReference>
<keyword evidence="4" id="KW-0963">Cytoplasm</keyword>
<dbReference type="Pfam" id="PF18913">
    <property type="entry name" value="FBPase_C"/>
    <property type="match status" value="1"/>
</dbReference>
<organism evidence="10">
    <name type="scientific">marine metagenome</name>
    <dbReference type="NCBI Taxonomy" id="408172"/>
    <lineage>
        <taxon>unclassified sequences</taxon>
        <taxon>metagenomes</taxon>
        <taxon>ecological metagenomes</taxon>
    </lineage>
</organism>
<evidence type="ECO:0000256" key="5">
    <source>
        <dbReference type="ARBA" id="ARBA00022801"/>
    </source>
</evidence>
<evidence type="ECO:0000313" key="10">
    <source>
        <dbReference type="EMBL" id="SVC48618.1"/>
    </source>
</evidence>
<dbReference type="GO" id="GO:0005829">
    <property type="term" value="C:cytosol"/>
    <property type="evidence" value="ECO:0007669"/>
    <property type="project" value="TreeGrafter"/>
</dbReference>
<dbReference type="PANTHER" id="PTHR11556">
    <property type="entry name" value="FRUCTOSE-1,6-BISPHOSPHATASE-RELATED"/>
    <property type="match status" value="1"/>
</dbReference>
<evidence type="ECO:0000256" key="2">
    <source>
        <dbReference type="ARBA" id="ARBA00010941"/>
    </source>
</evidence>
<evidence type="ECO:0000256" key="4">
    <source>
        <dbReference type="ARBA" id="ARBA00022490"/>
    </source>
</evidence>
<dbReference type="PRINTS" id="PR00115">
    <property type="entry name" value="F16BPHPHTASE"/>
</dbReference>
<feature type="domain" description="Fructose-1-6-bisphosphatase class I N-terminal" evidence="8">
    <location>
        <begin position="2"/>
        <end position="162"/>
    </location>
</feature>
<dbReference type="GO" id="GO:0005986">
    <property type="term" value="P:sucrose biosynthetic process"/>
    <property type="evidence" value="ECO:0007669"/>
    <property type="project" value="TreeGrafter"/>
</dbReference>
<protein>
    <recommendedName>
        <fullName evidence="3">fructose-bisphosphatase</fullName>
        <ecNumber evidence="3">3.1.3.11</ecNumber>
    </recommendedName>
</protein>
<dbReference type="Pfam" id="PF00316">
    <property type="entry name" value="FBPase"/>
    <property type="match status" value="1"/>
</dbReference>
<evidence type="ECO:0000259" key="9">
    <source>
        <dbReference type="Pfam" id="PF18913"/>
    </source>
</evidence>
<dbReference type="InterPro" id="IPR044015">
    <property type="entry name" value="FBPase_C_dom"/>
</dbReference>
<gene>
    <name evidence="10" type="ORF">METZ01_LOCUS301472</name>
</gene>
<sequence>MAIASGALTIQKQVDRLNIDGYFGSTGKTNVQGEEVQKLDESGNTVFIDTFRECGQIAMVGSEELAGPEIMGDDSSPYLVNMDPVDGSSNIDVAISIGSIFGIWPRDFNSQLNESSLISKGKKQVAAAYVVYGSSTVMVIASKSGVQSFTLDSITGLFVLTNPNIVLPSKWKYYSVNYGNWEGFSKTIQDSLIELQSDYSLRYVGSLVADFHRNLLKGGVFLYPQDKSSPNGKLRLMYEANPLSYVIKQAGGMGSSGIENILDIEPESLHQRTPLILGNS</sequence>
<feature type="non-terminal residue" evidence="10">
    <location>
        <position position="280"/>
    </location>
</feature>
<dbReference type="InterPro" id="IPR028343">
    <property type="entry name" value="FBPtase"/>
</dbReference>
<comment type="pathway">
    <text evidence="7">Carbohydrate biosynthesis.</text>
</comment>
<evidence type="ECO:0000256" key="7">
    <source>
        <dbReference type="ARBA" id="ARBA00024331"/>
    </source>
</evidence>
<dbReference type="HAMAP" id="MF_01855">
    <property type="entry name" value="FBPase_class1"/>
    <property type="match status" value="1"/>
</dbReference>
<dbReference type="Gene3D" id="3.40.190.80">
    <property type="match status" value="1"/>
</dbReference>
<comment type="catalytic activity">
    <reaction evidence="1">
        <text>beta-D-fructose 1,6-bisphosphate + H2O = beta-D-fructose 6-phosphate + phosphate</text>
        <dbReference type="Rhea" id="RHEA:11064"/>
        <dbReference type="ChEBI" id="CHEBI:15377"/>
        <dbReference type="ChEBI" id="CHEBI:32966"/>
        <dbReference type="ChEBI" id="CHEBI:43474"/>
        <dbReference type="ChEBI" id="CHEBI:57634"/>
        <dbReference type="EC" id="3.1.3.11"/>
    </reaction>
</comment>
<dbReference type="GO" id="GO:0030388">
    <property type="term" value="P:fructose 1,6-bisphosphate metabolic process"/>
    <property type="evidence" value="ECO:0007669"/>
    <property type="project" value="TreeGrafter"/>
</dbReference>
<evidence type="ECO:0000256" key="6">
    <source>
        <dbReference type="ARBA" id="ARBA00023277"/>
    </source>
</evidence>
<dbReference type="Gene3D" id="3.30.540.10">
    <property type="entry name" value="Fructose-1,6-Bisphosphatase, subunit A, domain 1"/>
    <property type="match status" value="1"/>
</dbReference>
<feature type="domain" description="Fructose-1-6-bisphosphatase class 1 C-terminal" evidence="9">
    <location>
        <begin position="168"/>
        <end position="279"/>
    </location>
</feature>
<dbReference type="PANTHER" id="PTHR11556:SF35">
    <property type="entry name" value="SEDOHEPTULOSE-1,7-BISPHOSPHATASE, CHLOROPLASTIC"/>
    <property type="match status" value="1"/>
</dbReference>
<keyword evidence="6" id="KW-0119">Carbohydrate metabolism</keyword>
<reference evidence="10" key="1">
    <citation type="submission" date="2018-05" db="EMBL/GenBank/DDBJ databases">
        <authorList>
            <person name="Lanie J.A."/>
            <person name="Ng W.-L."/>
            <person name="Kazmierczak K.M."/>
            <person name="Andrzejewski T.M."/>
            <person name="Davidsen T.M."/>
            <person name="Wayne K.J."/>
            <person name="Tettelin H."/>
            <person name="Glass J.I."/>
            <person name="Rusch D."/>
            <person name="Podicherti R."/>
            <person name="Tsui H.-C.T."/>
            <person name="Winkler M.E."/>
        </authorList>
    </citation>
    <scope>NUCLEOTIDE SEQUENCE</scope>
</reference>
<dbReference type="PIRSF" id="PIRSF500210">
    <property type="entry name" value="FBPtase"/>
    <property type="match status" value="1"/>
</dbReference>
<dbReference type="AlphaFoldDB" id="A0A382MJE2"/>
<dbReference type="CDD" id="cd00354">
    <property type="entry name" value="FBPase"/>
    <property type="match status" value="1"/>
</dbReference>
<proteinExistence type="inferred from homology"/>
<name>A0A382MJE2_9ZZZZ</name>
<evidence type="ECO:0000259" key="8">
    <source>
        <dbReference type="Pfam" id="PF00316"/>
    </source>
</evidence>
<accession>A0A382MJE2</accession>
<comment type="similarity">
    <text evidence="2">Belongs to the FBPase class 1 family.</text>
</comment>
<dbReference type="GO" id="GO:0006000">
    <property type="term" value="P:fructose metabolic process"/>
    <property type="evidence" value="ECO:0007669"/>
    <property type="project" value="TreeGrafter"/>
</dbReference>
<keyword evidence="5" id="KW-0378">Hydrolase</keyword>
<dbReference type="GO" id="GO:0006002">
    <property type="term" value="P:fructose 6-phosphate metabolic process"/>
    <property type="evidence" value="ECO:0007669"/>
    <property type="project" value="TreeGrafter"/>
</dbReference>
<dbReference type="GO" id="GO:0042132">
    <property type="term" value="F:fructose 1,6-bisphosphate 1-phosphatase activity"/>
    <property type="evidence" value="ECO:0007669"/>
    <property type="project" value="UniProtKB-EC"/>
</dbReference>
<dbReference type="EC" id="3.1.3.11" evidence="3"/>
<dbReference type="InterPro" id="IPR000146">
    <property type="entry name" value="FBPase_class-1"/>
</dbReference>
<dbReference type="EMBL" id="UINC01093860">
    <property type="protein sequence ID" value="SVC48618.1"/>
    <property type="molecule type" value="Genomic_DNA"/>
</dbReference>
<dbReference type="PIRSF" id="PIRSF000904">
    <property type="entry name" value="FBPtase_SBPase"/>
    <property type="match status" value="1"/>
</dbReference>
<dbReference type="InterPro" id="IPR033391">
    <property type="entry name" value="FBPase_N"/>
</dbReference>
<dbReference type="GO" id="GO:0006094">
    <property type="term" value="P:gluconeogenesis"/>
    <property type="evidence" value="ECO:0007669"/>
    <property type="project" value="TreeGrafter"/>
</dbReference>